<accession>A0A1I4XWN8</accession>
<organism evidence="1 2">
    <name type="scientific">Izhakiella capsodis</name>
    <dbReference type="NCBI Taxonomy" id="1367852"/>
    <lineage>
        <taxon>Bacteria</taxon>
        <taxon>Pseudomonadati</taxon>
        <taxon>Pseudomonadota</taxon>
        <taxon>Gammaproteobacteria</taxon>
        <taxon>Enterobacterales</taxon>
        <taxon>Erwiniaceae</taxon>
        <taxon>Izhakiella</taxon>
    </lineage>
</organism>
<dbReference type="OrthoDB" id="7064797at2"/>
<dbReference type="AlphaFoldDB" id="A0A1I4XWN8"/>
<name>A0A1I4XWN8_9GAMM</name>
<keyword evidence="2" id="KW-1185">Reference proteome</keyword>
<dbReference type="Proteomes" id="UP000242222">
    <property type="component" value="Unassembled WGS sequence"/>
</dbReference>
<gene>
    <name evidence="1" type="ORF">SAMN05216516_10527</name>
</gene>
<proteinExistence type="predicted"/>
<dbReference type="EMBL" id="FOVC01000005">
    <property type="protein sequence ID" value="SFN29793.1"/>
    <property type="molecule type" value="Genomic_DNA"/>
</dbReference>
<dbReference type="STRING" id="1367852.SAMN05216516_10527"/>
<protein>
    <submittedName>
        <fullName evidence="1">Uncharacterized protein</fullName>
    </submittedName>
</protein>
<reference evidence="2" key="1">
    <citation type="submission" date="2016-10" db="EMBL/GenBank/DDBJ databases">
        <authorList>
            <person name="Varghese N."/>
            <person name="Submissions S."/>
        </authorList>
    </citation>
    <scope>NUCLEOTIDE SEQUENCE [LARGE SCALE GENOMIC DNA]</scope>
    <source>
        <strain evidence="2">N6PO6</strain>
    </source>
</reference>
<dbReference type="RefSeq" id="WP_092877323.1">
    <property type="nucleotide sequence ID" value="NZ_FOVC01000005.1"/>
</dbReference>
<sequence length="220" mass="24619">MMLPESLTYLTNADLNDLSENALVMVIPISKSKNFPLVESYAGMMKSAKCIVNGREVITCLADLSSPRDCDLSMTIINAAHNWKGFEVIAKRKIVSSFSYYQVIPCIIEAMQCKNKNAHCHTRVNNASFLRTYALQPLTLLEQQDLEVILPCKLASYGFFDPKIDASLEDQYQALAVSRGVHWCPNFDASLIKVFDNKNSEKSISDCGIEIVIQNKKPSE</sequence>
<evidence type="ECO:0000313" key="2">
    <source>
        <dbReference type="Proteomes" id="UP000242222"/>
    </source>
</evidence>
<evidence type="ECO:0000313" key="1">
    <source>
        <dbReference type="EMBL" id="SFN29793.1"/>
    </source>
</evidence>